<dbReference type="Proteomes" id="UP001215598">
    <property type="component" value="Unassembled WGS sequence"/>
</dbReference>
<keyword evidence="2" id="KW-0472">Membrane</keyword>
<reference evidence="3" key="1">
    <citation type="submission" date="2023-03" db="EMBL/GenBank/DDBJ databases">
        <title>Massive genome expansion in bonnet fungi (Mycena s.s.) driven by repeated elements and novel gene families across ecological guilds.</title>
        <authorList>
            <consortium name="Lawrence Berkeley National Laboratory"/>
            <person name="Harder C.B."/>
            <person name="Miyauchi S."/>
            <person name="Viragh M."/>
            <person name="Kuo A."/>
            <person name="Thoen E."/>
            <person name="Andreopoulos B."/>
            <person name="Lu D."/>
            <person name="Skrede I."/>
            <person name="Drula E."/>
            <person name="Henrissat B."/>
            <person name="Morin E."/>
            <person name="Kohler A."/>
            <person name="Barry K."/>
            <person name="LaButti K."/>
            <person name="Morin E."/>
            <person name="Salamov A."/>
            <person name="Lipzen A."/>
            <person name="Mereny Z."/>
            <person name="Hegedus B."/>
            <person name="Baldrian P."/>
            <person name="Stursova M."/>
            <person name="Weitz H."/>
            <person name="Taylor A."/>
            <person name="Grigoriev I.V."/>
            <person name="Nagy L.G."/>
            <person name="Martin F."/>
            <person name="Kauserud H."/>
        </authorList>
    </citation>
    <scope>NUCLEOTIDE SEQUENCE</scope>
    <source>
        <strain evidence="3">CBHHK182m</strain>
    </source>
</reference>
<evidence type="ECO:0000256" key="1">
    <source>
        <dbReference type="SAM" id="MobiDB-lite"/>
    </source>
</evidence>
<protein>
    <submittedName>
        <fullName evidence="3">Uncharacterized protein</fullName>
    </submittedName>
</protein>
<keyword evidence="4" id="KW-1185">Reference proteome</keyword>
<organism evidence="3 4">
    <name type="scientific">Mycena metata</name>
    <dbReference type="NCBI Taxonomy" id="1033252"/>
    <lineage>
        <taxon>Eukaryota</taxon>
        <taxon>Fungi</taxon>
        <taxon>Dikarya</taxon>
        <taxon>Basidiomycota</taxon>
        <taxon>Agaricomycotina</taxon>
        <taxon>Agaricomycetes</taxon>
        <taxon>Agaricomycetidae</taxon>
        <taxon>Agaricales</taxon>
        <taxon>Marasmiineae</taxon>
        <taxon>Mycenaceae</taxon>
        <taxon>Mycena</taxon>
    </lineage>
</organism>
<proteinExistence type="predicted"/>
<feature type="region of interest" description="Disordered" evidence="1">
    <location>
        <begin position="208"/>
        <end position="247"/>
    </location>
</feature>
<feature type="non-terminal residue" evidence="3">
    <location>
        <position position="373"/>
    </location>
</feature>
<feature type="transmembrane region" description="Helical" evidence="2">
    <location>
        <begin position="254"/>
        <end position="277"/>
    </location>
</feature>
<comment type="caution">
    <text evidence="3">The sequence shown here is derived from an EMBL/GenBank/DDBJ whole genome shotgun (WGS) entry which is preliminary data.</text>
</comment>
<feature type="compositionally biased region" description="Low complexity" evidence="1">
    <location>
        <begin position="208"/>
        <end position="226"/>
    </location>
</feature>
<keyword evidence="2" id="KW-0812">Transmembrane</keyword>
<name>A0AAD7HLG9_9AGAR</name>
<evidence type="ECO:0000256" key="2">
    <source>
        <dbReference type="SAM" id="Phobius"/>
    </source>
</evidence>
<evidence type="ECO:0000313" key="3">
    <source>
        <dbReference type="EMBL" id="KAJ7723434.1"/>
    </source>
</evidence>
<keyword evidence="2" id="KW-1133">Transmembrane helix</keyword>
<gene>
    <name evidence="3" type="ORF">B0H16DRAFT_1598879</name>
</gene>
<accession>A0AAD7HLG9</accession>
<feature type="region of interest" description="Disordered" evidence="1">
    <location>
        <begin position="321"/>
        <end position="356"/>
    </location>
</feature>
<evidence type="ECO:0000313" key="4">
    <source>
        <dbReference type="Proteomes" id="UP001215598"/>
    </source>
</evidence>
<dbReference type="EMBL" id="JARKIB010000211">
    <property type="protein sequence ID" value="KAJ7723434.1"/>
    <property type="molecule type" value="Genomic_DNA"/>
</dbReference>
<dbReference type="AlphaFoldDB" id="A0AAD7HLG9"/>
<sequence length="373" mass="39780">PLIEHPGNIIQINAGSPVERFDRSPFISCQDNNCTASFHAPSPWTNALLVALCPHLSDCPNLTTTLDADNATLQPIPEGMPTSNGTTSPHSLKIVIPESVHLHYFNWTSTVNSPVDIQIPSSDPAFKPGIEGGSLQGDRVEFYCVKLDGGPCGGQPWKLTTNSHISLPNQLIFYTDSPPLESHNVTVSGTFNLTHAIVDGTLNNLTSAPPPSASSSLSVSSSTNSAHWHPPSHNSISHDQSPKHSGAGLSQAQLIGIMAAVAFLVTLVVLALGYIFWRRSFDGFPTRPSTPPPVQTVPEIPSILLIPPHVFMSRTGTKSVYSQTTTETREAKAHSSADSLGSGSEGVLSRRESADGDSEYVVNHPIDMGVYAV</sequence>